<evidence type="ECO:0000256" key="1">
    <source>
        <dbReference type="SAM" id="Coils"/>
    </source>
</evidence>
<dbReference type="GO" id="GO:0098869">
    <property type="term" value="P:cellular oxidant detoxification"/>
    <property type="evidence" value="ECO:0007669"/>
    <property type="project" value="InterPro"/>
</dbReference>
<dbReference type="PANTHER" id="PTHR34283:SF1">
    <property type="entry name" value="PROTEIN RESPONSE TO LOW SULFUR 1"/>
    <property type="match status" value="1"/>
</dbReference>
<dbReference type="InterPro" id="IPR039282">
    <property type="entry name" value="LSU"/>
</dbReference>
<feature type="coiled-coil region" evidence="1">
    <location>
        <begin position="53"/>
        <end position="190"/>
    </location>
</feature>
<keyword evidence="1" id="KW-0175">Coiled coil</keyword>
<keyword evidence="3" id="KW-1185">Reference proteome</keyword>
<feature type="coiled-coil region" evidence="1">
    <location>
        <begin position="220"/>
        <end position="247"/>
    </location>
</feature>
<accession>A0A8T0H9P6</accession>
<organism evidence="2 3">
    <name type="scientific">Ceratodon purpureus</name>
    <name type="common">Fire moss</name>
    <name type="synonym">Dicranum purpureum</name>
    <dbReference type="NCBI Taxonomy" id="3225"/>
    <lineage>
        <taxon>Eukaryota</taxon>
        <taxon>Viridiplantae</taxon>
        <taxon>Streptophyta</taxon>
        <taxon>Embryophyta</taxon>
        <taxon>Bryophyta</taxon>
        <taxon>Bryophytina</taxon>
        <taxon>Bryopsida</taxon>
        <taxon>Dicranidae</taxon>
        <taxon>Pseudoditrichales</taxon>
        <taxon>Ditrichaceae</taxon>
        <taxon>Ceratodon</taxon>
    </lineage>
</organism>
<name>A0A8T0H9P6_CERPU</name>
<gene>
    <name evidence="2" type="ORF">KC19_7G132600</name>
</gene>
<proteinExistence type="predicted"/>
<comment type="caution">
    <text evidence="2">The sequence shown here is derived from an EMBL/GenBank/DDBJ whole genome shotgun (WGS) entry which is preliminary data.</text>
</comment>
<dbReference type="EMBL" id="CM026428">
    <property type="protein sequence ID" value="KAG0567407.1"/>
    <property type="molecule type" value="Genomic_DNA"/>
</dbReference>
<dbReference type="AlphaFoldDB" id="A0A8T0H9P6"/>
<dbReference type="Proteomes" id="UP000822688">
    <property type="component" value="Chromosome 7"/>
</dbReference>
<sequence>MFYGWEDFKGDFRRSERVEAGEALIGDAMESVADLRRQIEFMSRDARVKDASIAKLQRELESTSAALVSEQAKHAETMARNLELERELEERIMQERGLVKQLEDQGDKHDKEMAEVKAWYENEIQRLVDSLETLEDAEERLVAQLGDLEAEAMEQNRYFNAEIGSLSQSLARKEQELASSQTELESIRQRQISLKELEAMDLAAQLLKSTNECDKMRLRTESLQGEMERVKTKASNLQQELALAKLVSSWQQENKSIQEEKIRAPSQLCRSESLSLGTQRRARHTAVAV</sequence>
<protein>
    <submittedName>
        <fullName evidence="2">Uncharacterized protein</fullName>
    </submittedName>
</protein>
<evidence type="ECO:0000313" key="2">
    <source>
        <dbReference type="EMBL" id="KAG0567407.1"/>
    </source>
</evidence>
<evidence type="ECO:0000313" key="3">
    <source>
        <dbReference type="Proteomes" id="UP000822688"/>
    </source>
</evidence>
<reference evidence="2" key="1">
    <citation type="submission" date="2020-06" db="EMBL/GenBank/DDBJ databases">
        <title>WGS assembly of Ceratodon purpureus strain R40.</title>
        <authorList>
            <person name="Carey S.B."/>
            <person name="Jenkins J."/>
            <person name="Shu S."/>
            <person name="Lovell J.T."/>
            <person name="Sreedasyam A."/>
            <person name="Maumus F."/>
            <person name="Tiley G.P."/>
            <person name="Fernandez-Pozo N."/>
            <person name="Barry K."/>
            <person name="Chen C."/>
            <person name="Wang M."/>
            <person name="Lipzen A."/>
            <person name="Daum C."/>
            <person name="Saski C.A."/>
            <person name="Payton A.C."/>
            <person name="Mcbreen J.C."/>
            <person name="Conrad R.E."/>
            <person name="Kollar L.M."/>
            <person name="Olsson S."/>
            <person name="Huttunen S."/>
            <person name="Landis J.B."/>
            <person name="Wickett N.J."/>
            <person name="Johnson M.G."/>
            <person name="Rensing S.A."/>
            <person name="Grimwood J."/>
            <person name="Schmutz J."/>
            <person name="Mcdaniel S.F."/>
        </authorList>
    </citation>
    <scope>NUCLEOTIDE SEQUENCE</scope>
    <source>
        <strain evidence="2">R40</strain>
    </source>
</reference>
<dbReference type="OrthoDB" id="1888446at2759"/>
<dbReference type="PANTHER" id="PTHR34283">
    <property type="entry name" value="PROTEIN RESPONSE TO LOW SULFUR 1"/>
    <property type="match status" value="1"/>
</dbReference>